<evidence type="ECO:0000256" key="2">
    <source>
        <dbReference type="ARBA" id="ARBA00022448"/>
    </source>
</evidence>
<protein>
    <submittedName>
        <fullName evidence="9">Electron transport complex subunit RsxE</fullName>
    </submittedName>
</protein>
<dbReference type="PANTHER" id="PTHR30586:SF0">
    <property type="entry name" value="ION-TRANSLOCATING OXIDOREDUCTASE COMPLEX SUBUNIT E"/>
    <property type="match status" value="1"/>
</dbReference>
<evidence type="ECO:0000313" key="10">
    <source>
        <dbReference type="Proteomes" id="UP000653002"/>
    </source>
</evidence>
<dbReference type="PANTHER" id="PTHR30586">
    <property type="entry name" value="ELECTRON TRANSPORT COMPLEX PROTEIN RNFE"/>
    <property type="match status" value="1"/>
</dbReference>
<name>A0A8I0LBM9_XANCI</name>
<keyword evidence="4 8" id="KW-0812">Transmembrane</keyword>
<evidence type="ECO:0000256" key="5">
    <source>
        <dbReference type="ARBA" id="ARBA00022967"/>
    </source>
</evidence>
<dbReference type="GO" id="GO:0012505">
    <property type="term" value="C:endomembrane system"/>
    <property type="evidence" value="ECO:0007669"/>
    <property type="project" value="UniProtKB-SubCell"/>
</dbReference>
<reference evidence="9" key="1">
    <citation type="submission" date="2020-01" db="EMBL/GenBank/DDBJ databases">
        <authorList>
            <person name="Richard D."/>
        </authorList>
    </citation>
    <scope>NUCLEOTIDE SEQUENCE</scope>
    <source>
        <strain evidence="9">JP541</strain>
    </source>
</reference>
<feature type="transmembrane region" description="Helical" evidence="8">
    <location>
        <begin position="45"/>
        <end position="63"/>
    </location>
</feature>
<gene>
    <name evidence="9" type="ORF">GUH15_18175</name>
</gene>
<comment type="caution">
    <text evidence="9">The sequence shown here is derived from an EMBL/GenBank/DDBJ whole genome shotgun (WGS) entry which is preliminary data.</text>
</comment>
<dbReference type="Proteomes" id="UP000653002">
    <property type="component" value="Unassembled WGS sequence"/>
</dbReference>
<comment type="subcellular location">
    <subcellularLocation>
        <location evidence="1">Endomembrane system</location>
        <topology evidence="1">Multi-pass membrane protein</topology>
    </subcellularLocation>
</comment>
<evidence type="ECO:0000256" key="6">
    <source>
        <dbReference type="ARBA" id="ARBA00022989"/>
    </source>
</evidence>
<keyword evidence="7 8" id="KW-0472">Membrane</keyword>
<feature type="transmembrane region" description="Helical" evidence="8">
    <location>
        <begin position="21"/>
        <end position="39"/>
    </location>
</feature>
<accession>A0A8I0LBM9</accession>
<feature type="non-terminal residue" evidence="9">
    <location>
        <position position="66"/>
    </location>
</feature>
<evidence type="ECO:0000313" key="9">
    <source>
        <dbReference type="EMBL" id="MBD4337948.1"/>
    </source>
</evidence>
<dbReference type="Pfam" id="PF02508">
    <property type="entry name" value="Rnf-Nqr"/>
    <property type="match status" value="1"/>
</dbReference>
<keyword evidence="3" id="KW-0997">Cell inner membrane</keyword>
<proteinExistence type="predicted"/>
<dbReference type="AlphaFoldDB" id="A0A8I0LBM9"/>
<keyword evidence="2" id="KW-0813">Transport</keyword>
<dbReference type="EMBL" id="JAABFR010001448">
    <property type="protein sequence ID" value="MBD4337948.1"/>
    <property type="molecule type" value="Genomic_DNA"/>
</dbReference>
<dbReference type="InterPro" id="IPR003667">
    <property type="entry name" value="NqrDE/RnfAE"/>
</dbReference>
<dbReference type="GO" id="GO:0005886">
    <property type="term" value="C:plasma membrane"/>
    <property type="evidence" value="ECO:0007669"/>
    <property type="project" value="TreeGrafter"/>
</dbReference>
<evidence type="ECO:0000256" key="7">
    <source>
        <dbReference type="ARBA" id="ARBA00023136"/>
    </source>
</evidence>
<evidence type="ECO:0000256" key="3">
    <source>
        <dbReference type="ARBA" id="ARBA00022519"/>
    </source>
</evidence>
<keyword evidence="5" id="KW-1278">Translocase</keyword>
<evidence type="ECO:0000256" key="8">
    <source>
        <dbReference type="SAM" id="Phobius"/>
    </source>
</evidence>
<evidence type="ECO:0000256" key="4">
    <source>
        <dbReference type="ARBA" id="ARBA00022692"/>
    </source>
</evidence>
<evidence type="ECO:0000256" key="1">
    <source>
        <dbReference type="ARBA" id="ARBA00004127"/>
    </source>
</evidence>
<keyword evidence="6 8" id="KW-1133">Transmembrane helix</keyword>
<keyword evidence="3" id="KW-1003">Cell membrane</keyword>
<organism evidence="9 10">
    <name type="scientific">Xanthomonas citri pv. citri</name>
    <dbReference type="NCBI Taxonomy" id="611301"/>
    <lineage>
        <taxon>Bacteria</taxon>
        <taxon>Pseudomonadati</taxon>
        <taxon>Pseudomonadota</taxon>
        <taxon>Gammaproteobacteria</taxon>
        <taxon>Lysobacterales</taxon>
        <taxon>Lysobacteraceae</taxon>
        <taxon>Xanthomonas</taxon>
    </lineage>
</organism>
<sequence>MASENKSKVSILTNGIIKENPVLRLVLGTCSCLAVTTAVSSALGMGAAFTFVLVCSNILISLLRNV</sequence>